<comment type="similarity">
    <text evidence="1">Belongs to the Tevenvirinae portal protein family.</text>
</comment>
<keyword evidence="1" id="KW-1162">Viral penetration into host cytoplasm</keyword>
<dbReference type="Pfam" id="PF07230">
    <property type="entry name" value="Portal_T4"/>
    <property type="match status" value="1"/>
</dbReference>
<keyword evidence="1" id="KW-1171">Viral genome ejection through host cell envelope</keyword>
<dbReference type="GO" id="GO:0019076">
    <property type="term" value="P:viral release from host cell"/>
    <property type="evidence" value="ECO:0007669"/>
    <property type="project" value="UniProtKB-UniRule"/>
</dbReference>
<dbReference type="EMBL" id="LR796860">
    <property type="protein sequence ID" value="CAB4170734.1"/>
    <property type="molecule type" value="Genomic_DNA"/>
</dbReference>
<dbReference type="GO" id="GO:0099000">
    <property type="term" value="P:symbiont genome ejection through host cell envelope, contractile tail mechanism"/>
    <property type="evidence" value="ECO:0007669"/>
    <property type="project" value="UniProtKB-UniRule"/>
</dbReference>
<dbReference type="EMBL" id="LR797369">
    <property type="protein sequence ID" value="CAB4211250.1"/>
    <property type="molecule type" value="Genomic_DNA"/>
</dbReference>
<dbReference type="GO" id="GO:0019028">
    <property type="term" value="C:viral capsid"/>
    <property type="evidence" value="ECO:0007669"/>
    <property type="project" value="UniProtKB-UniRule"/>
</dbReference>
<keyword evidence="1" id="KW-0231">Viral genome packaging</keyword>
<evidence type="ECO:0000256" key="2">
    <source>
        <dbReference type="SAM" id="MobiDB-lite"/>
    </source>
</evidence>
<dbReference type="InterPro" id="IPR010823">
    <property type="entry name" value="Portal_Gp20"/>
</dbReference>
<dbReference type="EMBL" id="LR797157">
    <property type="protein sequence ID" value="CAB4189618.1"/>
    <property type="molecule type" value="Genomic_DNA"/>
</dbReference>
<comment type="subunit">
    <text evidence="1">Homododecamer. Interacts with the large terminase subunit. Interacts with the major capsid protein. Interacts with the capsid vertex protein.</text>
</comment>
<evidence type="ECO:0000313" key="4">
    <source>
        <dbReference type="EMBL" id="CAB4176094.1"/>
    </source>
</evidence>
<protein>
    <recommendedName>
        <fullName evidence="1">Portal protein</fullName>
    </recommendedName>
    <alternativeName>
        <fullName evidence="1">gp20</fullName>
    </alternativeName>
</protein>
<dbReference type="EMBL" id="LR797518">
    <property type="protein sequence ID" value="CAB4222774.1"/>
    <property type="molecule type" value="Genomic_DNA"/>
</dbReference>
<comment type="function">
    <text evidence="1">Forms the portal vertex of the capsid. This portal plays critical roles in head assembly, genome packaging, neck/tail attachment, and genome ejection. The portal protein multimerizes as a single ring-shaped homododecamer arranged around a central channel. Binds to the terminase subunits to form the packaging machine.</text>
</comment>
<keyword evidence="1" id="KW-1242">Viral contractile tail ejection system</keyword>
<evidence type="ECO:0000313" key="8">
    <source>
        <dbReference type="EMBL" id="CAB4222774.1"/>
    </source>
</evidence>
<evidence type="ECO:0000313" key="9">
    <source>
        <dbReference type="EMBL" id="CAB5227774.1"/>
    </source>
</evidence>
<keyword evidence="1" id="KW-1160">Virus entry into host cell</keyword>
<keyword evidence="1" id="KW-1188">Viral release from host cell</keyword>
<comment type="subcellular location">
    <subcellularLocation>
        <location evidence="1">Virion</location>
    </subcellularLocation>
    <text evidence="1">Located at a unique 5-fold vertex of the icosahedral capsid.</text>
</comment>
<evidence type="ECO:0000313" key="5">
    <source>
        <dbReference type="EMBL" id="CAB4181523.1"/>
    </source>
</evidence>
<sequence length="565" mass="64925">MATLFGFEISRKKNQVQQDEQSKTFAVPQNDDGAVTIQSGSYYGTYVDLDGVVRNEIELITRYREMSMQPELETAIDEIVNEAIVNDENGKGVELNTDDLKQPEQIKKKIRDEFEFILKLLDFGNMGHDLFRRWYIDGRLFYHIVIDDKRPTLGIKEVRYIDPRRIRKIREIQKTRDPVSGMDIIKRQNEYYLYNERGVVGAHSNLGAKIAVDAIVNVNSGLMDAKRAMVLSYLHKAIKPLNQLRMVEDATVIYRLSRAPERRVFYVDVGNMPTIKAEQYLKDIMTKYRNKLVYDSSTGEIKDDRKHLSMLEDFWLPRREGSKGTEITTLAGGMNLGELEDVKYFEKKLYKSLGVPSSRLESQQGFSLGRSTEVTRDELKFNKFIQRLRNKFSILFDDLLRVQLVLKRICTEEEWKEFKEDVWYDFKKDNNFQELKEAELMTNRLTLLQVVDPYVGRYYSMEWVRKNVLQQSDDDILEINEQIAKEQASAAPTGPVDAMGNPMDPNAIPPTTAQAAAAGGPPQMNQMPAGAAPAKQLAPPDGSVPLQEEQPPSKFELQENELEFA</sequence>
<reference evidence="6" key="1">
    <citation type="submission" date="2020-05" db="EMBL/GenBank/DDBJ databases">
        <authorList>
            <person name="Chiriac C."/>
            <person name="Salcher M."/>
            <person name="Ghai R."/>
            <person name="Kavagutti S V."/>
        </authorList>
    </citation>
    <scope>NUCLEOTIDE SEQUENCE</scope>
</reference>
<dbReference type="HAMAP" id="MF_04114">
    <property type="entry name" value="PORTAL_T4"/>
    <property type="match status" value="1"/>
</dbReference>
<dbReference type="EMBL" id="LR796945">
    <property type="protein sequence ID" value="CAB4176094.1"/>
    <property type="molecule type" value="Genomic_DNA"/>
</dbReference>
<dbReference type="EMBL" id="LR797021">
    <property type="protein sequence ID" value="CAB4181523.1"/>
    <property type="molecule type" value="Genomic_DNA"/>
</dbReference>
<keyword evidence="1" id="KW-0946">Virion</keyword>
<dbReference type="EMBL" id="LR798378">
    <property type="protein sequence ID" value="CAB5227774.1"/>
    <property type="molecule type" value="Genomic_DNA"/>
</dbReference>
<feature type="region of interest" description="Disordered" evidence="2">
    <location>
        <begin position="486"/>
        <end position="565"/>
    </location>
</feature>
<accession>A0A6J5R7H9</accession>
<gene>
    <name evidence="5" type="ORF">UFOVP1065_37</name>
    <name evidence="6" type="ORF">UFOVP1198_6</name>
    <name evidence="7" type="ORF">UFOVP1418_231</name>
    <name evidence="9" type="ORF">UFOVP1524_152</name>
    <name evidence="8" type="ORF">UFOVP1651_152</name>
    <name evidence="3" type="ORF">UFOVP908_130</name>
    <name evidence="4" type="ORF">UFOVP990_6</name>
</gene>
<evidence type="ECO:0000313" key="6">
    <source>
        <dbReference type="EMBL" id="CAB4189618.1"/>
    </source>
</evidence>
<name>A0A6J5R7H9_9CAUD</name>
<evidence type="ECO:0000256" key="1">
    <source>
        <dbReference type="HAMAP-Rule" id="MF_04114"/>
    </source>
</evidence>
<keyword evidence="1" id="KW-0118">Viral capsid assembly</keyword>
<dbReference type="GO" id="GO:0019072">
    <property type="term" value="P:viral genome packaging"/>
    <property type="evidence" value="ECO:0007669"/>
    <property type="project" value="UniProtKB-UniRule"/>
</dbReference>
<keyword evidence="1" id="KW-0167">Capsid protein</keyword>
<evidence type="ECO:0000313" key="7">
    <source>
        <dbReference type="EMBL" id="CAB4211250.1"/>
    </source>
</evidence>
<feature type="compositionally biased region" description="Low complexity" evidence="2">
    <location>
        <begin position="509"/>
        <end position="523"/>
    </location>
</feature>
<organism evidence="6">
    <name type="scientific">uncultured Caudovirales phage</name>
    <dbReference type="NCBI Taxonomy" id="2100421"/>
    <lineage>
        <taxon>Viruses</taxon>
        <taxon>Duplodnaviria</taxon>
        <taxon>Heunggongvirae</taxon>
        <taxon>Uroviricota</taxon>
        <taxon>Caudoviricetes</taxon>
        <taxon>Peduoviridae</taxon>
        <taxon>Maltschvirus</taxon>
        <taxon>Maltschvirus maltsch</taxon>
    </lineage>
</organism>
<evidence type="ECO:0000313" key="3">
    <source>
        <dbReference type="EMBL" id="CAB4170734.1"/>
    </source>
</evidence>
<proteinExistence type="inferred from homology"/>